<evidence type="ECO:0000313" key="3">
    <source>
        <dbReference type="Proteomes" id="UP001159427"/>
    </source>
</evidence>
<reference evidence="2 3" key="1">
    <citation type="submission" date="2022-05" db="EMBL/GenBank/DDBJ databases">
        <authorList>
            <consortium name="Genoscope - CEA"/>
            <person name="William W."/>
        </authorList>
    </citation>
    <scope>NUCLEOTIDE SEQUENCE [LARGE SCALE GENOMIC DNA]</scope>
</reference>
<proteinExistence type="predicted"/>
<keyword evidence="3" id="KW-1185">Reference proteome</keyword>
<name>A0ABN8M7T4_9CNID</name>
<accession>A0ABN8M7T4</accession>
<feature type="region of interest" description="Disordered" evidence="1">
    <location>
        <begin position="1"/>
        <end position="37"/>
    </location>
</feature>
<comment type="caution">
    <text evidence="2">The sequence shown here is derived from an EMBL/GenBank/DDBJ whole genome shotgun (WGS) entry which is preliminary data.</text>
</comment>
<feature type="non-terminal residue" evidence="2">
    <location>
        <position position="159"/>
    </location>
</feature>
<feature type="compositionally biased region" description="Polar residues" evidence="1">
    <location>
        <begin position="21"/>
        <end position="34"/>
    </location>
</feature>
<dbReference type="EMBL" id="CALNXI010000365">
    <property type="protein sequence ID" value="CAH3025653.1"/>
    <property type="molecule type" value="Genomic_DNA"/>
</dbReference>
<organism evidence="2 3">
    <name type="scientific">Porites evermanni</name>
    <dbReference type="NCBI Taxonomy" id="104178"/>
    <lineage>
        <taxon>Eukaryota</taxon>
        <taxon>Metazoa</taxon>
        <taxon>Cnidaria</taxon>
        <taxon>Anthozoa</taxon>
        <taxon>Hexacorallia</taxon>
        <taxon>Scleractinia</taxon>
        <taxon>Fungiina</taxon>
        <taxon>Poritidae</taxon>
        <taxon>Porites</taxon>
    </lineage>
</organism>
<protein>
    <submittedName>
        <fullName evidence="2">Uncharacterized protein</fullName>
    </submittedName>
</protein>
<evidence type="ECO:0000313" key="2">
    <source>
        <dbReference type="EMBL" id="CAH3025653.1"/>
    </source>
</evidence>
<gene>
    <name evidence="2" type="ORF">PEVE_00026826</name>
</gene>
<dbReference type="Proteomes" id="UP001159427">
    <property type="component" value="Unassembled WGS sequence"/>
</dbReference>
<evidence type="ECO:0000256" key="1">
    <source>
        <dbReference type="SAM" id="MobiDB-lite"/>
    </source>
</evidence>
<sequence length="159" mass="17877">MNEESPLIPLEERSDDDDRNTTQPFQPGASSTPGPSGECYLMHTTTMNRTPERRHIQETSFIRAIPRGQINNPEDQRIIWAQSILEGLYPDYNCEGAGGETVIFDENTSVRETFPEFLKDALGQSRHERIAQNQEGVDRCNAEIGANEDIANNGNEQPE</sequence>